<name>A0AB34KRB2_9PEZI</name>
<feature type="compositionally biased region" description="Polar residues" evidence="3">
    <location>
        <begin position="37"/>
        <end position="72"/>
    </location>
</feature>
<keyword evidence="1" id="KW-0433">Leucine-rich repeat</keyword>
<dbReference type="GeneID" id="96005198"/>
<feature type="region of interest" description="Disordered" evidence="3">
    <location>
        <begin position="315"/>
        <end position="379"/>
    </location>
</feature>
<feature type="compositionally biased region" description="Basic and acidic residues" evidence="3">
    <location>
        <begin position="211"/>
        <end position="232"/>
    </location>
</feature>
<evidence type="ECO:0000313" key="5">
    <source>
        <dbReference type="Proteomes" id="UP000803884"/>
    </source>
</evidence>
<sequence>MASSGVLPWLVGLPANDTAWEAAPAHDTAAATAAAASPQSEPGTLRSRNTANMDGTVNRRAQSSSPAKQQSLAWKKRLVDGQLGYGDQTDLFGPSGLENIFTRTQAADSCSQKKHRHMGLKPRNPMEQISPNARPATAQPKQTPMYTFPSSPPVAQSAYDPRTGEDSRDNSPKSPASDSSVVDMLSEMMGKMTELSESNKGYQTRMQAIKERLTSSEELRQKLERSERERQQAKGSLLYQKGQFDKGSAELLKSQRKLFDFAKQTISAERRADWAKSERRQLAEDYNLSKRKLVWMREEVDDWKEKYEEAHAELESLRSASPQSAASEESAKSEIITKPAESASHEINGDEPTSPTNYGTVEVKKGESDADATRNTDSKRHTIYHSALLAPEATDASGNRSITDSDLEDLTPVLIAKRTTSNGKVSFNAIRNENAARNEIIRQRKDIDKTETSQRAREIELAIGTGQSDTDDAEQSTPNRTRVLNRIMGITDPTIDGAEDDSEIMGARHVSGFTDAPEVEEDMPITKQAASSGAWDFSEPPQNESSELAAAHQRAQGAEKRTVSFGIDELNDYAFKMVDQALADATEITVDETDGAQFSGLPVSTELAPPSREGSPGLDVQAPGCRMPLEFRKDSLSEIQLNSFKSKRSFGKDSDSGSAKPSKLSISKAVSPPQHIKAPDSSKLSLPKMRSPPQVYVEDADETPGGISFGEGKRPLPRSPLKSPTPKRRRTLHDSELQKSVTEANLSYHSQLQEAISTRKIKDVQNSERQNIAKPSVLAQRKIARPRNTTPSQGPATKDYINEAKKVIELLRGNNTSSSPLGGITEADEEENTQAEFEDERFERNYPLYSTHRSDNMRTLAPQQVAHLIGGEMHGMTFDTAKHCWIRSKSFEHKQFLDPRDALSSDDDPFREISDLTVEKSVRVQPRQPSQDAGADTVVHHELDDTGLSFGDEGAESERKDTPQQAEIPVPDTPKLPGEDTTLEHNDEAPDGAPTEEGNTTETSASAQLPSHITFPSPPNRNMPIDMARLQLATTTPNANINNTFLLSDLPDFTVHEEDHERPSERALATRLASYAAVELRDPYTLATTELVKAITDVQGQQIHWEDLTSLCLHDKSLKSLHSLDEHCARVEKLDVSANALTQLEGVPPFVRQLNAQSNQLVSLTSWAHLMHLQYLDVSNNNLESVDGLGHLIHLRELRVDGNKVRSLNGIADLDGLITLSARNNTIREVNLEHFRFGRVVDLDLSENEITSIAGLEELPSLRSLKLDKNPIGQSLAVSKTMPRLKHLSLRSCGLQELDVSAFPNLRTLEVDNNFLAHVDGLSALKKLELLSMCAQDIEDNESITVFDSPLDAQTVRLSRNTIPELHLDHAFMSIKHLELSDCGLAALPANFGIQMPNLRSLDLSFNHLRDVRPLAPLSGLESLTLVGCRIERLRKTMATLGKLGKLSRVDMKQNPLTQGFYGPEGSEDKVYRAKLDEETAIRRRTYELLVAYSCRRDGFMLDGLKFDADAAVAKDKVWERLVELGVLRKAD</sequence>
<keyword evidence="2" id="KW-0677">Repeat</keyword>
<feature type="compositionally biased region" description="Acidic residues" evidence="3">
    <location>
        <begin position="826"/>
        <end position="838"/>
    </location>
</feature>
<feature type="region of interest" description="Disordered" evidence="3">
    <location>
        <begin position="22"/>
        <end position="73"/>
    </location>
</feature>
<keyword evidence="5" id="KW-1185">Reference proteome</keyword>
<proteinExistence type="predicted"/>
<organism evidence="4 5">
    <name type="scientific">Cladosporium halotolerans</name>
    <dbReference type="NCBI Taxonomy" id="1052096"/>
    <lineage>
        <taxon>Eukaryota</taxon>
        <taxon>Fungi</taxon>
        <taxon>Dikarya</taxon>
        <taxon>Ascomycota</taxon>
        <taxon>Pezizomycotina</taxon>
        <taxon>Dothideomycetes</taxon>
        <taxon>Dothideomycetidae</taxon>
        <taxon>Cladosporiales</taxon>
        <taxon>Cladosporiaceae</taxon>
        <taxon>Cladosporium</taxon>
    </lineage>
</organism>
<feature type="region of interest" description="Disordered" evidence="3">
    <location>
        <begin position="211"/>
        <end position="236"/>
    </location>
</feature>
<dbReference type="InterPro" id="IPR052574">
    <property type="entry name" value="CDIRP"/>
</dbReference>
<feature type="compositionally biased region" description="Basic and acidic residues" evidence="3">
    <location>
        <begin position="362"/>
        <end position="379"/>
    </location>
</feature>
<dbReference type="RefSeq" id="XP_069230654.1">
    <property type="nucleotide sequence ID" value="XM_069372360.1"/>
</dbReference>
<dbReference type="InterPro" id="IPR001611">
    <property type="entry name" value="Leu-rich_rpt"/>
</dbReference>
<dbReference type="SMART" id="SM00369">
    <property type="entry name" value="LRR_TYP"/>
    <property type="match status" value="5"/>
</dbReference>
<dbReference type="GO" id="GO:0031028">
    <property type="term" value="P:septation initiation signaling"/>
    <property type="evidence" value="ECO:0007669"/>
    <property type="project" value="TreeGrafter"/>
</dbReference>
<evidence type="ECO:0008006" key="6">
    <source>
        <dbReference type="Google" id="ProtNLM"/>
    </source>
</evidence>
<dbReference type="SUPFAM" id="SSF52058">
    <property type="entry name" value="L domain-like"/>
    <property type="match status" value="1"/>
</dbReference>
<feature type="compositionally biased region" description="Basic and acidic residues" evidence="3">
    <location>
        <begin position="162"/>
        <end position="171"/>
    </location>
</feature>
<feature type="compositionally biased region" description="Polar residues" evidence="3">
    <location>
        <begin position="139"/>
        <end position="149"/>
    </location>
</feature>
<feature type="compositionally biased region" description="Low complexity" evidence="3">
    <location>
        <begin position="319"/>
        <end position="328"/>
    </location>
</feature>
<dbReference type="PROSITE" id="PS51450">
    <property type="entry name" value="LRR"/>
    <property type="match status" value="4"/>
</dbReference>
<evidence type="ECO:0000256" key="2">
    <source>
        <dbReference type="ARBA" id="ARBA00022737"/>
    </source>
</evidence>
<feature type="region of interest" description="Disordered" evidence="3">
    <location>
        <begin position="916"/>
        <end position="1019"/>
    </location>
</feature>
<comment type="caution">
    <text evidence="4">The sequence shown here is derived from an EMBL/GenBank/DDBJ whole genome shotgun (WGS) entry which is preliminary data.</text>
</comment>
<dbReference type="PANTHER" id="PTHR47566:SF1">
    <property type="entry name" value="PROTEIN NUD1"/>
    <property type="match status" value="1"/>
</dbReference>
<dbReference type="Proteomes" id="UP000803884">
    <property type="component" value="Unassembled WGS sequence"/>
</dbReference>
<dbReference type="PANTHER" id="PTHR47566">
    <property type="match status" value="1"/>
</dbReference>
<feature type="region of interest" description="Disordered" evidence="3">
    <location>
        <begin position="106"/>
        <end position="181"/>
    </location>
</feature>
<dbReference type="InterPro" id="IPR003591">
    <property type="entry name" value="Leu-rich_rpt_typical-subtyp"/>
</dbReference>
<feature type="region of interest" description="Disordered" evidence="3">
    <location>
        <begin position="813"/>
        <end position="838"/>
    </location>
</feature>
<feature type="compositionally biased region" description="Polar residues" evidence="3">
    <location>
        <begin position="997"/>
        <end position="1011"/>
    </location>
</feature>
<dbReference type="GO" id="GO:0061499">
    <property type="term" value="C:outer plaque of mitotic spindle pole body"/>
    <property type="evidence" value="ECO:0007669"/>
    <property type="project" value="TreeGrafter"/>
</dbReference>
<dbReference type="InterPro" id="IPR032675">
    <property type="entry name" value="LRR_dom_sf"/>
</dbReference>
<feature type="compositionally biased region" description="Low complexity" evidence="3">
    <location>
        <begin position="22"/>
        <end position="36"/>
    </location>
</feature>
<evidence type="ECO:0000313" key="4">
    <source>
        <dbReference type="EMBL" id="KAL1587549.1"/>
    </source>
</evidence>
<reference evidence="4 5" key="1">
    <citation type="journal article" date="2020" name="Microbiol. Resour. Announc.">
        <title>Draft Genome Sequence of a Cladosporium Species Isolated from the Mesophotic Ascidian Didemnum maculosum.</title>
        <authorList>
            <person name="Gioti A."/>
            <person name="Siaperas R."/>
            <person name="Nikolaivits E."/>
            <person name="Le Goff G."/>
            <person name="Ouazzani J."/>
            <person name="Kotoulas G."/>
            <person name="Topakas E."/>
        </authorList>
    </citation>
    <scope>NUCLEOTIDE SEQUENCE [LARGE SCALE GENOMIC DNA]</scope>
    <source>
        <strain evidence="4 5">TM138-S3</strain>
    </source>
</reference>
<dbReference type="SMART" id="SM00365">
    <property type="entry name" value="LRR_SD22"/>
    <property type="match status" value="6"/>
</dbReference>
<dbReference type="Pfam" id="PF13516">
    <property type="entry name" value="LRR_6"/>
    <property type="match status" value="2"/>
</dbReference>
<evidence type="ECO:0000256" key="3">
    <source>
        <dbReference type="SAM" id="MobiDB-lite"/>
    </source>
</evidence>
<dbReference type="EMBL" id="JAAQHG020000010">
    <property type="protein sequence ID" value="KAL1587549.1"/>
    <property type="molecule type" value="Genomic_DNA"/>
</dbReference>
<dbReference type="GO" id="GO:0035591">
    <property type="term" value="F:signaling adaptor activity"/>
    <property type="evidence" value="ECO:0007669"/>
    <property type="project" value="TreeGrafter"/>
</dbReference>
<dbReference type="GO" id="GO:1902412">
    <property type="term" value="P:regulation of mitotic cytokinesis"/>
    <property type="evidence" value="ECO:0007669"/>
    <property type="project" value="TreeGrafter"/>
</dbReference>
<feature type="region of interest" description="Disordered" evidence="3">
    <location>
        <begin position="646"/>
        <end position="735"/>
    </location>
</feature>
<evidence type="ECO:0000256" key="1">
    <source>
        <dbReference type="ARBA" id="ARBA00022614"/>
    </source>
</evidence>
<dbReference type="Gene3D" id="3.80.10.10">
    <property type="entry name" value="Ribonuclease Inhibitor"/>
    <property type="match status" value="2"/>
</dbReference>
<feature type="region of interest" description="Disordered" evidence="3">
    <location>
        <begin position="596"/>
        <end position="624"/>
    </location>
</feature>
<gene>
    <name evidence="4" type="ORF">WHR41_03754</name>
</gene>
<accession>A0AB34KRB2</accession>
<protein>
    <recommendedName>
        <fullName evidence="6">Septation initiation network scaffold protein cdc11</fullName>
    </recommendedName>
</protein>